<dbReference type="Pfam" id="PF00348">
    <property type="entry name" value="polyprenyl_synt"/>
    <property type="match status" value="1"/>
</dbReference>
<dbReference type="PROSITE" id="PS00723">
    <property type="entry name" value="POLYPRENYL_SYNTHASE_1"/>
    <property type="match status" value="1"/>
</dbReference>
<gene>
    <name evidence="7" type="ORF">HC352_03605</name>
</gene>
<dbReference type="InterPro" id="IPR033749">
    <property type="entry name" value="Polyprenyl_synt_CS"/>
</dbReference>
<comment type="similarity">
    <text evidence="2 6">Belongs to the FPP/GGPP synthase family.</text>
</comment>
<evidence type="ECO:0000256" key="4">
    <source>
        <dbReference type="ARBA" id="ARBA00022723"/>
    </source>
</evidence>
<organism evidence="7 8">
    <name type="scientific">Arcanobacterium buesumense</name>
    <dbReference type="NCBI Taxonomy" id="2722751"/>
    <lineage>
        <taxon>Bacteria</taxon>
        <taxon>Bacillati</taxon>
        <taxon>Actinomycetota</taxon>
        <taxon>Actinomycetes</taxon>
        <taxon>Actinomycetales</taxon>
        <taxon>Actinomycetaceae</taxon>
        <taxon>Arcanobacterium</taxon>
    </lineage>
</organism>
<dbReference type="GO" id="GO:0008299">
    <property type="term" value="P:isoprenoid biosynthetic process"/>
    <property type="evidence" value="ECO:0007669"/>
    <property type="project" value="InterPro"/>
</dbReference>
<dbReference type="InterPro" id="IPR008949">
    <property type="entry name" value="Isoprenoid_synthase_dom_sf"/>
</dbReference>
<dbReference type="KEGG" id="arca:HC352_03605"/>
<comment type="cofactor">
    <cofactor evidence="1">
        <name>Mg(2+)</name>
        <dbReference type="ChEBI" id="CHEBI:18420"/>
    </cofactor>
</comment>
<protein>
    <submittedName>
        <fullName evidence="7">Polyprenyl synthetase family protein</fullName>
    </submittedName>
</protein>
<evidence type="ECO:0000313" key="7">
    <source>
        <dbReference type="EMBL" id="QJC21679.1"/>
    </source>
</evidence>
<dbReference type="SUPFAM" id="SSF48576">
    <property type="entry name" value="Terpenoid synthases"/>
    <property type="match status" value="1"/>
</dbReference>
<keyword evidence="3 6" id="KW-0808">Transferase</keyword>
<dbReference type="Gene3D" id="1.10.600.10">
    <property type="entry name" value="Farnesyl Diphosphate Synthase"/>
    <property type="match status" value="1"/>
</dbReference>
<dbReference type="EMBL" id="CP050804">
    <property type="protein sequence ID" value="QJC21679.1"/>
    <property type="molecule type" value="Genomic_DNA"/>
</dbReference>
<dbReference type="InterPro" id="IPR000092">
    <property type="entry name" value="Polyprenyl_synt"/>
</dbReference>
<dbReference type="Proteomes" id="UP000502298">
    <property type="component" value="Chromosome"/>
</dbReference>
<dbReference type="SFLD" id="SFLDS00005">
    <property type="entry name" value="Isoprenoid_Synthase_Type_I"/>
    <property type="match status" value="1"/>
</dbReference>
<accession>A0A6H2EL15</accession>
<evidence type="ECO:0000256" key="1">
    <source>
        <dbReference type="ARBA" id="ARBA00001946"/>
    </source>
</evidence>
<evidence type="ECO:0000256" key="6">
    <source>
        <dbReference type="RuleBase" id="RU004466"/>
    </source>
</evidence>
<keyword evidence="4" id="KW-0479">Metal-binding</keyword>
<reference evidence="7 8" key="1">
    <citation type="submission" date="2020-03" db="EMBL/GenBank/DDBJ databases">
        <title>Complete genome of Arcanobacterium buesumensis sp. nov. strain 2701.</title>
        <authorList>
            <person name="Borowiak M."/>
            <person name="Alssahen M."/>
            <person name="Laemmler C."/>
            <person name="Malorny B."/>
            <person name="Hassan A."/>
            <person name="Prenger-Berninghoff E."/>
            <person name="Ploetz M."/>
            <person name="Abdulmawjood A."/>
        </authorList>
    </citation>
    <scope>NUCLEOTIDE SEQUENCE [LARGE SCALE GENOMIC DNA]</scope>
    <source>
        <strain evidence="7 8">2701</strain>
    </source>
</reference>
<name>A0A6H2EL15_9ACTO</name>
<dbReference type="GO" id="GO:0004659">
    <property type="term" value="F:prenyltransferase activity"/>
    <property type="evidence" value="ECO:0007669"/>
    <property type="project" value="InterPro"/>
</dbReference>
<keyword evidence="5" id="KW-0460">Magnesium</keyword>
<dbReference type="GO" id="GO:0046872">
    <property type="term" value="F:metal ion binding"/>
    <property type="evidence" value="ECO:0007669"/>
    <property type="project" value="UniProtKB-KW"/>
</dbReference>
<sequence length="350" mass="38249">MVFSNFRDAVSARLIALLTATPSFIEDPRGKELFAEFIEPAQLLSSGGKRIRALCVAGGYQTIAPTARELPLPAAVAVELYQASALVHDDIIDAADTRRGISSAHRLFERVHNTHSFTGQQETFGHHAGLLLGDYLLSLAGEEFARQDATDHAYRRATSLFHAMSAETAFGQYMDMRAEFTAVENNFQGAITDAFLVLLHKSARYSIELPVLLGAALAGANDADLAQLSLVTRPLGEAFQLRDDELGIFGEPSITGKPAGSDITEGKRTVLLALTRSLCSPTERAFIDDHLGQSLNNTEVAKIKEIIHSSGAYQQHEKLISEREDRALAQMPENAGILRQLATELMDRRF</sequence>
<evidence type="ECO:0000256" key="3">
    <source>
        <dbReference type="ARBA" id="ARBA00022679"/>
    </source>
</evidence>
<dbReference type="AlphaFoldDB" id="A0A6H2EL15"/>
<keyword evidence="8" id="KW-1185">Reference proteome</keyword>
<dbReference type="RefSeq" id="WP_168917619.1">
    <property type="nucleotide sequence ID" value="NZ_CP050804.1"/>
</dbReference>
<proteinExistence type="inferred from homology"/>
<evidence type="ECO:0000256" key="2">
    <source>
        <dbReference type="ARBA" id="ARBA00006706"/>
    </source>
</evidence>
<dbReference type="PANTHER" id="PTHR12001:SF85">
    <property type="entry name" value="SHORT CHAIN ISOPRENYL DIPHOSPHATE SYNTHASE"/>
    <property type="match status" value="1"/>
</dbReference>
<evidence type="ECO:0000256" key="5">
    <source>
        <dbReference type="ARBA" id="ARBA00022842"/>
    </source>
</evidence>
<dbReference type="PANTHER" id="PTHR12001">
    <property type="entry name" value="GERANYLGERANYL PYROPHOSPHATE SYNTHASE"/>
    <property type="match status" value="1"/>
</dbReference>
<evidence type="ECO:0000313" key="8">
    <source>
        <dbReference type="Proteomes" id="UP000502298"/>
    </source>
</evidence>